<organism evidence="2 3">
    <name type="scientific">Steinernema carpocapsae</name>
    <name type="common">Entomopathogenic nematode</name>
    <dbReference type="NCBI Taxonomy" id="34508"/>
    <lineage>
        <taxon>Eukaryota</taxon>
        <taxon>Metazoa</taxon>
        <taxon>Ecdysozoa</taxon>
        <taxon>Nematoda</taxon>
        <taxon>Chromadorea</taxon>
        <taxon>Rhabditida</taxon>
        <taxon>Tylenchina</taxon>
        <taxon>Panagrolaimomorpha</taxon>
        <taxon>Strongyloidoidea</taxon>
        <taxon>Steinernematidae</taxon>
        <taxon>Steinernema</taxon>
    </lineage>
</organism>
<proteinExistence type="predicted"/>
<gene>
    <name evidence="2" type="ORF">L596_029752</name>
</gene>
<evidence type="ECO:0000256" key="1">
    <source>
        <dbReference type="SAM" id="Phobius"/>
    </source>
</evidence>
<sequence length="107" mass="12269">MTAFSFRKWSLKRKLPATTAAFIVTTVLFVLVILKYSSKRSSANRCTEKEAEMRRTIGTELVDKFYDFNTCIYIFLNVDLLVLEPALAYDERLFEGYEAVGCEFGSV</sequence>
<dbReference type="Proteomes" id="UP000298663">
    <property type="component" value="Unassembled WGS sequence"/>
</dbReference>
<evidence type="ECO:0000313" key="2">
    <source>
        <dbReference type="EMBL" id="TKR58290.1"/>
    </source>
</evidence>
<keyword evidence="3" id="KW-1185">Reference proteome</keyword>
<name>A0A4U5LQQ5_STECR</name>
<keyword evidence="1" id="KW-1133">Transmembrane helix</keyword>
<reference evidence="2 3" key="2">
    <citation type="journal article" date="2019" name="G3 (Bethesda)">
        <title>Hybrid Assembly of the Genome of the Entomopathogenic Nematode Steinernema carpocapsae Identifies the X-Chromosome.</title>
        <authorList>
            <person name="Serra L."/>
            <person name="Macchietto M."/>
            <person name="Macias-Munoz A."/>
            <person name="McGill C.J."/>
            <person name="Rodriguez I.M."/>
            <person name="Rodriguez B."/>
            <person name="Murad R."/>
            <person name="Mortazavi A."/>
        </authorList>
    </citation>
    <scope>NUCLEOTIDE SEQUENCE [LARGE SCALE GENOMIC DNA]</scope>
    <source>
        <strain evidence="2 3">ALL</strain>
    </source>
</reference>
<reference evidence="2 3" key="1">
    <citation type="journal article" date="2015" name="Genome Biol.">
        <title>Comparative genomics of Steinernema reveals deeply conserved gene regulatory networks.</title>
        <authorList>
            <person name="Dillman A.R."/>
            <person name="Macchietto M."/>
            <person name="Porter C.F."/>
            <person name="Rogers A."/>
            <person name="Williams B."/>
            <person name="Antoshechkin I."/>
            <person name="Lee M.M."/>
            <person name="Goodwin Z."/>
            <person name="Lu X."/>
            <person name="Lewis E.E."/>
            <person name="Goodrich-Blair H."/>
            <person name="Stock S.P."/>
            <person name="Adams B.J."/>
            <person name="Sternberg P.W."/>
            <person name="Mortazavi A."/>
        </authorList>
    </citation>
    <scope>NUCLEOTIDE SEQUENCE [LARGE SCALE GENOMIC DNA]</scope>
    <source>
        <strain evidence="2 3">ALL</strain>
    </source>
</reference>
<accession>A0A4U5LQQ5</accession>
<evidence type="ECO:0000313" key="3">
    <source>
        <dbReference type="Proteomes" id="UP000298663"/>
    </source>
</evidence>
<feature type="transmembrane region" description="Helical" evidence="1">
    <location>
        <begin position="15"/>
        <end position="34"/>
    </location>
</feature>
<dbReference type="EMBL" id="AZBU02000013">
    <property type="protein sequence ID" value="TKR58290.1"/>
    <property type="molecule type" value="Genomic_DNA"/>
</dbReference>
<comment type="caution">
    <text evidence="2">The sequence shown here is derived from an EMBL/GenBank/DDBJ whole genome shotgun (WGS) entry which is preliminary data.</text>
</comment>
<keyword evidence="1" id="KW-0472">Membrane</keyword>
<keyword evidence="1" id="KW-0812">Transmembrane</keyword>
<dbReference type="AlphaFoldDB" id="A0A4U5LQQ5"/>
<protein>
    <submittedName>
        <fullName evidence="2">Uncharacterized protein</fullName>
    </submittedName>
</protein>